<gene>
    <name evidence="1" type="ORF">MNB_SV-5-819</name>
</gene>
<dbReference type="NCBIfam" id="NF038127">
    <property type="entry name" value="FDP_fam"/>
    <property type="match status" value="1"/>
</dbReference>
<name>A0A1W1ECK6_9ZZZZ</name>
<proteinExistence type="predicted"/>
<dbReference type="EMBL" id="FPKX01000018">
    <property type="protein sequence ID" value="SFZ97751.1"/>
    <property type="molecule type" value="Genomic_DNA"/>
</dbReference>
<protein>
    <submittedName>
        <fullName evidence="1">Uncharacterized protein</fullName>
    </submittedName>
</protein>
<dbReference type="AlphaFoldDB" id="A0A1W1ECK6"/>
<reference evidence="1" key="1">
    <citation type="submission" date="2016-10" db="EMBL/GenBank/DDBJ databases">
        <authorList>
            <person name="de Groot N.N."/>
        </authorList>
    </citation>
    <scope>NUCLEOTIDE SEQUENCE</scope>
</reference>
<accession>A0A1W1ECK6</accession>
<organism evidence="1">
    <name type="scientific">hydrothermal vent metagenome</name>
    <dbReference type="NCBI Taxonomy" id="652676"/>
    <lineage>
        <taxon>unclassified sequences</taxon>
        <taxon>metagenomes</taxon>
        <taxon>ecological metagenomes</taxon>
    </lineage>
</organism>
<evidence type="ECO:0000313" key="1">
    <source>
        <dbReference type="EMBL" id="SFZ97751.1"/>
    </source>
</evidence>
<sequence length="249" mass="28287">MLSELASNGQTYIDIDRDGIQTGVDVYIYLYKKDQNDNWQMVAGNDDSSLGRADGSSHNYDSYLNLNLMEGEYMLAVSNYILSSSTALGDKNDAGAYPNGGPYQISFNETLDFSQFPENANNNLYGIDHYNFYVLRNDVDPYNIDELKINNLSIVDENGTYSNILGTVQTEGIYISYYPETYFENSDRNVEVNVLYDVLNKNGVSTRSILTLQVIPSLYTHIEPNVNQELWEEIKSENRMSELNITNEL</sequence>